<evidence type="ECO:0000256" key="1">
    <source>
        <dbReference type="SAM" id="MobiDB-lite"/>
    </source>
</evidence>
<comment type="caution">
    <text evidence="2">The sequence shown here is derived from an EMBL/GenBank/DDBJ whole genome shotgun (WGS) entry which is preliminary data.</text>
</comment>
<dbReference type="Proteomes" id="UP000627838">
    <property type="component" value="Unassembled WGS sequence"/>
</dbReference>
<gene>
    <name evidence="2" type="ORF">H4W34_003692</name>
</gene>
<dbReference type="Gene3D" id="3.30.565.10">
    <property type="entry name" value="Histidine kinase-like ATPase, C-terminal domain"/>
    <property type="match status" value="1"/>
</dbReference>
<keyword evidence="3" id="KW-1185">Reference proteome</keyword>
<dbReference type="EMBL" id="JADBDZ010000001">
    <property type="protein sequence ID" value="MBE1533859.1"/>
    <property type="molecule type" value="Genomic_DNA"/>
</dbReference>
<sequence length="268" mass="28561">MTSRHAHNDTAHDDTRWELGPVAGPSEPQDPAVHSTPVPESSDLPPRLDRGLAALTGMTGSTVSFTVAPDPESVTDARHFALARLDEWSLADLADDVGLVVSELVTNALRHSGGAWTGERRTGDAVHREDAYEPPAYEPVSFEEDEYGDARYGTGAYGTNSFGTIAFGSGDAGTGANGIGTGAFGDPADPLGSAPSAIRLRLVHEGPWLLCGILDASRSAPRRKEPDYIAETGRGLHLVESFSVRWGWRTLAHGKVVWALFHAEPART</sequence>
<evidence type="ECO:0000313" key="3">
    <source>
        <dbReference type="Proteomes" id="UP000627838"/>
    </source>
</evidence>
<dbReference type="CDD" id="cd16936">
    <property type="entry name" value="HATPase_RsbW-like"/>
    <property type="match status" value="1"/>
</dbReference>
<dbReference type="PANTHER" id="PTHR35526">
    <property type="entry name" value="ANTI-SIGMA-F FACTOR RSBW-RELATED"/>
    <property type="match status" value="1"/>
</dbReference>
<reference evidence="2 3" key="1">
    <citation type="submission" date="2020-10" db="EMBL/GenBank/DDBJ databases">
        <title>Sequencing the genomes of 1000 actinobacteria strains.</title>
        <authorList>
            <person name="Klenk H.-P."/>
        </authorList>
    </citation>
    <scope>NUCLEOTIDE SEQUENCE [LARGE SCALE GENOMIC DNA]</scope>
    <source>
        <strain evidence="2 3">DSM 46744</strain>
    </source>
</reference>
<dbReference type="RefSeq" id="WP_318784188.1">
    <property type="nucleotide sequence ID" value="NZ_JADBDZ010000001.1"/>
</dbReference>
<name>A0ABR9JTF7_9ACTN</name>
<organism evidence="2 3">
    <name type="scientific">Actinomadura algeriensis</name>
    <dbReference type="NCBI Taxonomy" id="1679523"/>
    <lineage>
        <taxon>Bacteria</taxon>
        <taxon>Bacillati</taxon>
        <taxon>Actinomycetota</taxon>
        <taxon>Actinomycetes</taxon>
        <taxon>Streptosporangiales</taxon>
        <taxon>Thermomonosporaceae</taxon>
        <taxon>Actinomadura</taxon>
    </lineage>
</organism>
<accession>A0ABR9JTF7</accession>
<dbReference type="PANTHER" id="PTHR35526:SF3">
    <property type="entry name" value="ANTI-SIGMA-F FACTOR RSBW"/>
    <property type="match status" value="1"/>
</dbReference>
<dbReference type="InterPro" id="IPR050267">
    <property type="entry name" value="Anti-sigma-factor_SerPK"/>
</dbReference>
<proteinExistence type="predicted"/>
<protein>
    <recommendedName>
        <fullName evidence="4">ATP-binding protein</fullName>
    </recommendedName>
</protein>
<evidence type="ECO:0008006" key="4">
    <source>
        <dbReference type="Google" id="ProtNLM"/>
    </source>
</evidence>
<evidence type="ECO:0000313" key="2">
    <source>
        <dbReference type="EMBL" id="MBE1533859.1"/>
    </source>
</evidence>
<dbReference type="InterPro" id="IPR036890">
    <property type="entry name" value="HATPase_C_sf"/>
</dbReference>
<feature type="compositionally biased region" description="Basic and acidic residues" evidence="1">
    <location>
        <begin position="1"/>
        <end position="17"/>
    </location>
</feature>
<feature type="region of interest" description="Disordered" evidence="1">
    <location>
        <begin position="1"/>
        <end position="49"/>
    </location>
</feature>